<dbReference type="PANTHER" id="PTHR43791:SF36">
    <property type="entry name" value="TRANSPORTER, PUTATIVE (AFU_ORTHOLOGUE AFUA_6G08340)-RELATED"/>
    <property type="match status" value="1"/>
</dbReference>
<keyword evidence="9" id="KW-1185">Reference proteome</keyword>
<reference evidence="8 9" key="1">
    <citation type="submission" date="2016-10" db="EMBL/GenBank/DDBJ databases">
        <title>The Draft Genome Sequence of the Potato Rhizosphere Bacteria Ochrobactrum sp. IPA7.2.</title>
        <authorList>
            <person name="Gogoleva N.E."/>
            <person name="Khlopko Y.A."/>
            <person name="Burygin G.L."/>
            <person name="Plotnikov A.O."/>
        </authorList>
    </citation>
    <scope>NUCLEOTIDE SEQUENCE [LARGE SCALE GENOMIC DNA]</scope>
    <source>
        <strain evidence="8 9">IPA7.2</strain>
    </source>
</reference>
<feature type="transmembrane region" description="Helical" evidence="6">
    <location>
        <begin position="64"/>
        <end position="84"/>
    </location>
</feature>
<feature type="domain" description="Major facilitator superfamily (MFS) profile" evidence="7">
    <location>
        <begin position="26"/>
        <end position="429"/>
    </location>
</feature>
<sequence length="445" mass="48514">MGRVSVAHGIYATDEKKLFQRITRRIVPLVVFIYLIAIIDRANVGFAKLQMVSALDMTEQLYGLASSLFFIGYLALEIPSAYAVNRFGARLWLARILLTWGLLTIATAWVTSGSLFAAFRFLIGCAEAGAYPGIIYYFTLWFPKEYRARVLGFLTLGSAFGNLFGSLVSGFLLDLDGFLGFAGWQWVFLATGLPAVLLTPLVLIYLPNGPDDAKFISTSERKWLQKRLGQETPDGQHGNPLAVIWDRRVLLLAIIYMLILASLYGVIYWLPTVVRGFGVSGTENGLLSAIPWVIGAFALVLVPRHLRKEKTVLTAMIAISSLGVICFYLSTALSENWMRMVAMSIGTPCISLLFPCLWFLPSLFFSGQRVAMAIAAISTIGNLGGFIAQNLMPWVASAVGTPVAAMLVPASALALVGLLASLIKIAGFKNRQPVPAKEPRAATSE</sequence>
<gene>
    <name evidence="8" type="ORF">BLA27_15150</name>
</gene>
<feature type="transmembrane region" description="Helical" evidence="6">
    <location>
        <begin position="337"/>
        <end position="360"/>
    </location>
</feature>
<feature type="transmembrane region" description="Helical" evidence="6">
    <location>
        <begin position="117"/>
        <end position="138"/>
    </location>
</feature>
<dbReference type="InterPro" id="IPR020846">
    <property type="entry name" value="MFS_dom"/>
</dbReference>
<feature type="transmembrane region" description="Helical" evidence="6">
    <location>
        <begin position="311"/>
        <end position="331"/>
    </location>
</feature>
<name>A0A1J6I4M2_9HYPH</name>
<dbReference type="CDD" id="cd17319">
    <property type="entry name" value="MFS_ExuT_GudP_like"/>
    <property type="match status" value="1"/>
</dbReference>
<proteinExistence type="predicted"/>
<dbReference type="EMBL" id="MOEC01000014">
    <property type="protein sequence ID" value="OIS92766.1"/>
    <property type="molecule type" value="Genomic_DNA"/>
</dbReference>
<evidence type="ECO:0000256" key="2">
    <source>
        <dbReference type="ARBA" id="ARBA00022448"/>
    </source>
</evidence>
<keyword evidence="2" id="KW-0813">Transport</keyword>
<comment type="subcellular location">
    <subcellularLocation>
        <location evidence="1">Membrane</location>
        <topology evidence="1">Multi-pass membrane protein</topology>
    </subcellularLocation>
</comment>
<feature type="transmembrane region" description="Helical" evidence="6">
    <location>
        <begin position="285"/>
        <end position="302"/>
    </location>
</feature>
<dbReference type="SUPFAM" id="SSF103473">
    <property type="entry name" value="MFS general substrate transporter"/>
    <property type="match status" value="1"/>
</dbReference>
<dbReference type="Pfam" id="PF07690">
    <property type="entry name" value="MFS_1"/>
    <property type="match status" value="1"/>
</dbReference>
<dbReference type="InterPro" id="IPR036259">
    <property type="entry name" value="MFS_trans_sf"/>
</dbReference>
<organism evidence="8 9">
    <name type="scientific">Brucella cytisi</name>
    <dbReference type="NCBI Taxonomy" id="407152"/>
    <lineage>
        <taxon>Bacteria</taxon>
        <taxon>Pseudomonadati</taxon>
        <taxon>Pseudomonadota</taxon>
        <taxon>Alphaproteobacteria</taxon>
        <taxon>Hyphomicrobiales</taxon>
        <taxon>Brucellaceae</taxon>
        <taxon>Brucella/Ochrobactrum group</taxon>
        <taxon>Brucella</taxon>
    </lineage>
</organism>
<feature type="transmembrane region" description="Helical" evidence="6">
    <location>
        <begin position="249"/>
        <end position="270"/>
    </location>
</feature>
<evidence type="ECO:0000256" key="3">
    <source>
        <dbReference type="ARBA" id="ARBA00022692"/>
    </source>
</evidence>
<protein>
    <submittedName>
        <fullName evidence="8">MFS transporter</fullName>
    </submittedName>
</protein>
<dbReference type="GO" id="GO:0016020">
    <property type="term" value="C:membrane"/>
    <property type="evidence" value="ECO:0007669"/>
    <property type="project" value="UniProtKB-SubCell"/>
</dbReference>
<feature type="transmembrane region" description="Helical" evidence="6">
    <location>
        <begin position="184"/>
        <end position="206"/>
    </location>
</feature>
<keyword evidence="3 6" id="KW-0812">Transmembrane</keyword>
<feature type="transmembrane region" description="Helical" evidence="6">
    <location>
        <begin position="372"/>
        <end position="391"/>
    </location>
</feature>
<feature type="transmembrane region" description="Helical" evidence="6">
    <location>
        <begin position="150"/>
        <end position="172"/>
    </location>
</feature>
<dbReference type="FunFam" id="1.20.1250.20:FF:000018">
    <property type="entry name" value="MFS transporter permease"/>
    <property type="match status" value="1"/>
</dbReference>
<evidence type="ECO:0000256" key="5">
    <source>
        <dbReference type="ARBA" id="ARBA00023136"/>
    </source>
</evidence>
<evidence type="ECO:0000256" key="1">
    <source>
        <dbReference type="ARBA" id="ARBA00004141"/>
    </source>
</evidence>
<dbReference type="Gene3D" id="1.20.1250.20">
    <property type="entry name" value="MFS general substrate transporter like domains"/>
    <property type="match status" value="2"/>
</dbReference>
<accession>A0A1J6I4M2</accession>
<dbReference type="GO" id="GO:0022857">
    <property type="term" value="F:transmembrane transporter activity"/>
    <property type="evidence" value="ECO:0007669"/>
    <property type="project" value="InterPro"/>
</dbReference>
<dbReference type="OrthoDB" id="9773957at2"/>
<evidence type="ECO:0000256" key="6">
    <source>
        <dbReference type="SAM" id="Phobius"/>
    </source>
</evidence>
<evidence type="ECO:0000313" key="9">
    <source>
        <dbReference type="Proteomes" id="UP000182985"/>
    </source>
</evidence>
<evidence type="ECO:0000256" key="4">
    <source>
        <dbReference type="ARBA" id="ARBA00022989"/>
    </source>
</evidence>
<keyword evidence="4 6" id="KW-1133">Transmembrane helix</keyword>
<dbReference type="Proteomes" id="UP000182985">
    <property type="component" value="Unassembled WGS sequence"/>
</dbReference>
<dbReference type="InterPro" id="IPR011701">
    <property type="entry name" value="MFS"/>
</dbReference>
<dbReference type="AlphaFoldDB" id="A0A1J6I4M2"/>
<feature type="transmembrane region" description="Helical" evidence="6">
    <location>
        <begin position="26"/>
        <end position="44"/>
    </location>
</feature>
<feature type="transmembrane region" description="Helical" evidence="6">
    <location>
        <begin position="91"/>
        <end position="111"/>
    </location>
</feature>
<evidence type="ECO:0000259" key="7">
    <source>
        <dbReference type="PROSITE" id="PS50850"/>
    </source>
</evidence>
<dbReference type="PROSITE" id="PS50850">
    <property type="entry name" value="MFS"/>
    <property type="match status" value="1"/>
</dbReference>
<evidence type="ECO:0000313" key="8">
    <source>
        <dbReference type="EMBL" id="OIS92766.1"/>
    </source>
</evidence>
<comment type="caution">
    <text evidence="8">The sequence shown here is derived from an EMBL/GenBank/DDBJ whole genome shotgun (WGS) entry which is preliminary data.</text>
</comment>
<keyword evidence="5 6" id="KW-0472">Membrane</keyword>
<dbReference type="PANTHER" id="PTHR43791">
    <property type="entry name" value="PERMEASE-RELATED"/>
    <property type="match status" value="1"/>
</dbReference>
<feature type="transmembrane region" description="Helical" evidence="6">
    <location>
        <begin position="403"/>
        <end position="423"/>
    </location>
</feature>